<gene>
    <name evidence="2" type="ORF">AB5J51_01945</name>
</gene>
<protein>
    <submittedName>
        <fullName evidence="2">DUF402 domain-containing protein</fullName>
    </submittedName>
</protein>
<dbReference type="Pfam" id="PF04167">
    <property type="entry name" value="DUF402"/>
    <property type="match status" value="1"/>
</dbReference>
<dbReference type="Gene3D" id="2.40.380.10">
    <property type="entry name" value="FomD-like"/>
    <property type="match status" value="1"/>
</dbReference>
<reference evidence="2" key="1">
    <citation type="submission" date="2024-08" db="EMBL/GenBank/DDBJ databases">
        <authorList>
            <person name="Yu S.T."/>
        </authorList>
    </citation>
    <scope>NUCLEOTIDE SEQUENCE</scope>
    <source>
        <strain evidence="2">R33</strain>
    </source>
</reference>
<dbReference type="AlphaFoldDB" id="A0AB39XVL7"/>
<dbReference type="SUPFAM" id="SSF159234">
    <property type="entry name" value="FomD-like"/>
    <property type="match status" value="1"/>
</dbReference>
<dbReference type="EMBL" id="CP165727">
    <property type="protein sequence ID" value="XDV61788.1"/>
    <property type="molecule type" value="Genomic_DNA"/>
</dbReference>
<dbReference type="InterPro" id="IPR035930">
    <property type="entry name" value="FomD-like_sf"/>
</dbReference>
<evidence type="ECO:0000259" key="1">
    <source>
        <dbReference type="Pfam" id="PF04167"/>
    </source>
</evidence>
<feature type="domain" description="DUF402" evidence="1">
    <location>
        <begin position="16"/>
        <end position="154"/>
    </location>
</feature>
<proteinExistence type="predicted"/>
<sequence length="175" mass="19324">MVKESASVLVDVRKYDGRLSARWTAVRLGEDEHGVWLGTAQGVPVSSSTGERPGRFAHVMLVPRGGWWTATFCADPGPEVYCDVCTVPDWNADGTVVSMVDLDLDVVRPRGGEAHVEDEDQFAQRRMRYGYPDSVVAAARQTCEWLMERVRREGDGGGGVEPFASAYRYWLGLIG</sequence>
<accession>A0AB39XVL7</accession>
<organism evidence="2">
    <name type="scientific">Streptomyces sp. R33</name>
    <dbReference type="NCBI Taxonomy" id="3238629"/>
    <lineage>
        <taxon>Bacteria</taxon>
        <taxon>Bacillati</taxon>
        <taxon>Actinomycetota</taxon>
        <taxon>Actinomycetes</taxon>
        <taxon>Kitasatosporales</taxon>
        <taxon>Streptomycetaceae</taxon>
        <taxon>Streptomyces</taxon>
    </lineage>
</organism>
<dbReference type="RefSeq" id="WP_369776521.1">
    <property type="nucleotide sequence ID" value="NZ_CP165727.1"/>
</dbReference>
<name>A0AB39XVL7_9ACTN</name>
<evidence type="ECO:0000313" key="2">
    <source>
        <dbReference type="EMBL" id="XDV61788.1"/>
    </source>
</evidence>
<dbReference type="InterPro" id="IPR007295">
    <property type="entry name" value="DUF402"/>
</dbReference>